<accession>A0A640VN63</accession>
<comment type="caution">
    <text evidence="1">The sequence shown here is derived from an EMBL/GenBank/DDBJ whole genome shotgun (WGS) entry which is preliminary data.</text>
</comment>
<dbReference type="EMBL" id="BLIV01000002">
    <property type="protein sequence ID" value="GFE49479.1"/>
    <property type="molecule type" value="Genomic_DNA"/>
</dbReference>
<sequence>MTELQQRASHLEHLIENASAKERIALQPQFDRVIATLKASGQIVPRRLERMNNDLRDEAIEDMFDNMPV</sequence>
<protein>
    <submittedName>
        <fullName evidence="1">Uncharacterized protein</fullName>
    </submittedName>
</protein>
<name>A0A640VN63_9RHOB</name>
<dbReference type="AlphaFoldDB" id="A0A640VN63"/>
<keyword evidence="2" id="KW-1185">Reference proteome</keyword>
<reference evidence="1 2" key="1">
    <citation type="submission" date="2019-12" db="EMBL/GenBank/DDBJ databases">
        <title>Roseobacter cerasinus sp. nov., isolated from seawater around aquaculture.</title>
        <authorList>
            <person name="Muramatsu S."/>
            <person name="Takabe Y."/>
            <person name="Mori K."/>
            <person name="Takaichi S."/>
            <person name="Hanada S."/>
        </authorList>
    </citation>
    <scope>NUCLEOTIDE SEQUENCE [LARGE SCALE GENOMIC DNA]</scope>
    <source>
        <strain evidence="1 2">AI77</strain>
    </source>
</reference>
<organism evidence="1 2">
    <name type="scientific">Roseobacter cerasinus</name>
    <dbReference type="NCBI Taxonomy" id="2602289"/>
    <lineage>
        <taxon>Bacteria</taxon>
        <taxon>Pseudomonadati</taxon>
        <taxon>Pseudomonadota</taxon>
        <taxon>Alphaproteobacteria</taxon>
        <taxon>Rhodobacterales</taxon>
        <taxon>Roseobacteraceae</taxon>
        <taxon>Roseobacter</taxon>
    </lineage>
</organism>
<dbReference type="RefSeq" id="WP_159975350.1">
    <property type="nucleotide sequence ID" value="NZ_BLIV01000002.1"/>
</dbReference>
<evidence type="ECO:0000313" key="2">
    <source>
        <dbReference type="Proteomes" id="UP000436522"/>
    </source>
</evidence>
<gene>
    <name evidence="1" type="ORF">So717_12320</name>
</gene>
<evidence type="ECO:0000313" key="1">
    <source>
        <dbReference type="EMBL" id="GFE49479.1"/>
    </source>
</evidence>
<dbReference type="OrthoDB" id="7870782at2"/>
<dbReference type="Proteomes" id="UP000436522">
    <property type="component" value="Unassembled WGS sequence"/>
</dbReference>
<proteinExistence type="predicted"/>